<dbReference type="AlphaFoldDB" id="A0A2B4RUD8"/>
<comment type="caution">
    <text evidence="2">The sequence shown here is derived from an EMBL/GenBank/DDBJ whole genome shotgun (WGS) entry which is preliminary data.</text>
</comment>
<feature type="coiled-coil region" evidence="1">
    <location>
        <begin position="91"/>
        <end position="214"/>
    </location>
</feature>
<reference evidence="3" key="1">
    <citation type="journal article" date="2017" name="bioRxiv">
        <title>Comparative analysis of the genomes of Stylophora pistillata and Acropora digitifera provides evidence for extensive differences between species of corals.</title>
        <authorList>
            <person name="Voolstra C.R."/>
            <person name="Li Y."/>
            <person name="Liew Y.J."/>
            <person name="Baumgarten S."/>
            <person name="Zoccola D."/>
            <person name="Flot J.-F."/>
            <person name="Tambutte S."/>
            <person name="Allemand D."/>
            <person name="Aranda M."/>
        </authorList>
    </citation>
    <scope>NUCLEOTIDE SEQUENCE [LARGE SCALE GENOMIC DNA]</scope>
</reference>
<keyword evidence="1" id="KW-0175">Coiled coil</keyword>
<dbReference type="Gene3D" id="1.10.287.1490">
    <property type="match status" value="1"/>
</dbReference>
<dbReference type="GO" id="GO:0035735">
    <property type="term" value="P:intraciliary transport involved in cilium assembly"/>
    <property type="evidence" value="ECO:0007669"/>
    <property type="project" value="TreeGrafter"/>
</dbReference>
<keyword evidence="2" id="KW-0969">Cilium</keyword>
<gene>
    <name evidence="2" type="primary">Ift74</name>
    <name evidence="2" type="ORF">AWC38_SpisGene15733</name>
</gene>
<dbReference type="GO" id="GO:0048487">
    <property type="term" value="F:beta-tubulin binding"/>
    <property type="evidence" value="ECO:0007669"/>
    <property type="project" value="InterPro"/>
</dbReference>
<feature type="coiled-coil region" evidence="1">
    <location>
        <begin position="363"/>
        <end position="457"/>
    </location>
</feature>
<dbReference type="GO" id="GO:0030992">
    <property type="term" value="C:intraciliary transport particle B"/>
    <property type="evidence" value="ECO:0007669"/>
    <property type="project" value="InterPro"/>
</dbReference>
<evidence type="ECO:0000313" key="2">
    <source>
        <dbReference type="EMBL" id="PFX19842.1"/>
    </source>
</evidence>
<dbReference type="Proteomes" id="UP000225706">
    <property type="component" value="Unassembled WGS sequence"/>
</dbReference>
<protein>
    <submittedName>
        <fullName evidence="2">Intraflagellar transport protein 74-like</fullName>
    </submittedName>
</protein>
<evidence type="ECO:0000313" key="3">
    <source>
        <dbReference type="Proteomes" id="UP000225706"/>
    </source>
</evidence>
<dbReference type="GO" id="GO:0005929">
    <property type="term" value="C:cilium"/>
    <property type="evidence" value="ECO:0007669"/>
    <property type="project" value="TreeGrafter"/>
</dbReference>
<dbReference type="InterPro" id="IPR029602">
    <property type="entry name" value="IFT74"/>
</dbReference>
<dbReference type="PANTHER" id="PTHR31432:SF0">
    <property type="entry name" value="INTRAFLAGELLAR TRANSPORT PROTEIN 74 HOMOLOG"/>
    <property type="match status" value="1"/>
</dbReference>
<accession>A0A2B4RUD8</accession>
<dbReference type="PANTHER" id="PTHR31432">
    <property type="entry name" value="INTRAFLAGELLAR TRANSPORT PROTEIN 74 HOMOLOG"/>
    <property type="match status" value="1"/>
</dbReference>
<sequence>MENMCTSVKTFLRHITAMGRPPGTAAMRMPPGTGMVPGTARPGSRAGEMGGALNAQIRVAERPMTKQGLTGMRTSAGRGPQRAIYDKSFYMGQLRAKITELAAEIAKMQREVDQFNQENATFLTYEKRAEGLATEIKELQGQLADYNTLLDKINTDTEMDDIVQDFNALKIQNEREQKSIDELFTQRRDKEQQIKQLEIELDQERRMAESLVEDMPPDQRAKYAQLKNVNNSLQAEVSSSPVKQEAVTLYEKLNELGEKKQSLLDEMEKENKGTPAEERERLLKQVKEDNQEIASMERNYIFFSVTLYEKLNELGEKKQSLLDEMEKENKGTPAEERERLLKQRGVATCIREYHNDCSCKINLTYLETEVKEDNQEIASMERKTSELREKIETVNGEIQQLDMDLEEHQGERNVKYKELKKREETMDEFLETFEEVKANEQARKQQLESNIVNVLEHMSRGMARTKHLPSPAELQRMKDDLNFKETEMHKSQSTAASLGSEHTRLQMDLEKVEQELETFSDLDALTDQSEEKKTRLYKEKKTLSARKETFKKHVQSLSSFYDATKSKLMENETHSQLGNLERKWQHHEQNNFVMKEFIATKSLESDYRPLKQNVSEQLEDINKLLIQSLGK</sequence>
<dbReference type="OrthoDB" id="444379at2759"/>
<keyword evidence="2" id="KW-0966">Cell projection</keyword>
<evidence type="ECO:0000256" key="1">
    <source>
        <dbReference type="SAM" id="Coils"/>
    </source>
</evidence>
<keyword evidence="3" id="KW-1185">Reference proteome</keyword>
<feature type="coiled-coil region" evidence="1">
    <location>
        <begin position="495"/>
        <end position="522"/>
    </location>
</feature>
<feature type="coiled-coil region" evidence="1">
    <location>
        <begin position="250"/>
        <end position="331"/>
    </location>
</feature>
<dbReference type="STRING" id="50429.A0A2B4RUD8"/>
<dbReference type="EMBL" id="LSMT01000342">
    <property type="protein sequence ID" value="PFX19842.1"/>
    <property type="molecule type" value="Genomic_DNA"/>
</dbReference>
<name>A0A2B4RUD8_STYPI</name>
<keyword evidence="2" id="KW-0282">Flagellum</keyword>
<organism evidence="2 3">
    <name type="scientific">Stylophora pistillata</name>
    <name type="common">Smooth cauliflower coral</name>
    <dbReference type="NCBI Taxonomy" id="50429"/>
    <lineage>
        <taxon>Eukaryota</taxon>
        <taxon>Metazoa</taxon>
        <taxon>Cnidaria</taxon>
        <taxon>Anthozoa</taxon>
        <taxon>Hexacorallia</taxon>
        <taxon>Scleractinia</taxon>
        <taxon>Astrocoeniina</taxon>
        <taxon>Pocilloporidae</taxon>
        <taxon>Stylophora</taxon>
    </lineage>
</organism>
<proteinExistence type="predicted"/>